<name>A0A1E4TEY8_9ASCO</name>
<protein>
    <submittedName>
        <fullName evidence="2">Uncharacterized protein</fullName>
    </submittedName>
</protein>
<evidence type="ECO:0000256" key="1">
    <source>
        <dbReference type="SAM" id="MobiDB-lite"/>
    </source>
</evidence>
<dbReference type="Proteomes" id="UP000095023">
    <property type="component" value="Unassembled WGS sequence"/>
</dbReference>
<keyword evidence="3" id="KW-1185">Reference proteome</keyword>
<evidence type="ECO:0000313" key="3">
    <source>
        <dbReference type="Proteomes" id="UP000095023"/>
    </source>
</evidence>
<dbReference type="EMBL" id="KV453842">
    <property type="protein sequence ID" value="ODV90324.1"/>
    <property type="molecule type" value="Genomic_DNA"/>
</dbReference>
<evidence type="ECO:0000313" key="2">
    <source>
        <dbReference type="EMBL" id="ODV90324.1"/>
    </source>
</evidence>
<reference evidence="3" key="1">
    <citation type="submission" date="2016-02" db="EMBL/GenBank/DDBJ databases">
        <title>Comparative genomics of biotechnologically important yeasts.</title>
        <authorList>
            <consortium name="DOE Joint Genome Institute"/>
            <person name="Riley R."/>
            <person name="Haridas S."/>
            <person name="Wolfe K.H."/>
            <person name="Lopes M.R."/>
            <person name="Hittinger C.T."/>
            <person name="Goker M."/>
            <person name="Salamov A."/>
            <person name="Wisecaver J."/>
            <person name="Long T.M."/>
            <person name="Aerts A.L."/>
            <person name="Barry K."/>
            <person name="Choi C."/>
            <person name="Clum A."/>
            <person name="Coughlan A.Y."/>
            <person name="Deshpande S."/>
            <person name="Douglass A.P."/>
            <person name="Hanson S.J."/>
            <person name="Klenk H.-P."/>
            <person name="Labutti K."/>
            <person name="Lapidus A."/>
            <person name="Lindquist E."/>
            <person name="Lipzen A."/>
            <person name="Meier-Kolthoff J.P."/>
            <person name="Ohm R.A."/>
            <person name="Otillar R.P."/>
            <person name="Pangilinan J."/>
            <person name="Peng Y."/>
            <person name="Rokas A."/>
            <person name="Rosa C.A."/>
            <person name="Scheuner C."/>
            <person name="Sibirny A.A."/>
            <person name="Slot J.C."/>
            <person name="Stielow J.B."/>
            <person name="Sun H."/>
            <person name="Kurtzman C.P."/>
            <person name="Blackwell M."/>
            <person name="Jeffries T.W."/>
            <person name="Grigoriev I.V."/>
        </authorList>
    </citation>
    <scope>NUCLEOTIDE SEQUENCE [LARGE SCALE GENOMIC DNA]</scope>
    <source>
        <strain evidence="3">NRRL Y-17796</strain>
    </source>
</reference>
<proteinExistence type="predicted"/>
<organism evidence="2 3">
    <name type="scientific">Tortispora caseinolytica NRRL Y-17796</name>
    <dbReference type="NCBI Taxonomy" id="767744"/>
    <lineage>
        <taxon>Eukaryota</taxon>
        <taxon>Fungi</taxon>
        <taxon>Dikarya</taxon>
        <taxon>Ascomycota</taxon>
        <taxon>Saccharomycotina</taxon>
        <taxon>Trigonopsidomycetes</taxon>
        <taxon>Trigonopsidales</taxon>
        <taxon>Trigonopsidaceae</taxon>
        <taxon>Tortispora</taxon>
    </lineage>
</organism>
<dbReference type="AlphaFoldDB" id="A0A1E4TEY8"/>
<accession>A0A1E4TEY8</accession>
<gene>
    <name evidence="2" type="ORF">CANCADRAFT_31331</name>
</gene>
<sequence>MGTLQKRQPPGSARFVRNPSGKTINGCEAREVLQKLRRGACSCVQGQRWLVGMSLMPPKPISSTHRRSAA</sequence>
<feature type="region of interest" description="Disordered" evidence="1">
    <location>
        <begin position="1"/>
        <end position="21"/>
    </location>
</feature>